<dbReference type="InterPro" id="IPR028098">
    <property type="entry name" value="Glyco_trans_4-like_N"/>
</dbReference>
<evidence type="ECO:0000313" key="5">
    <source>
        <dbReference type="Proteomes" id="UP000285961"/>
    </source>
</evidence>
<dbReference type="PANTHER" id="PTHR12526">
    <property type="entry name" value="GLYCOSYLTRANSFERASE"/>
    <property type="match status" value="1"/>
</dbReference>
<dbReference type="AlphaFoldDB" id="A0A419EV29"/>
<organism evidence="4 5">
    <name type="scientific">Candidatus Abyssobacteria bacterium SURF_17</name>
    <dbReference type="NCBI Taxonomy" id="2093361"/>
    <lineage>
        <taxon>Bacteria</taxon>
        <taxon>Pseudomonadati</taxon>
        <taxon>Candidatus Hydrogenedentota</taxon>
        <taxon>Candidatus Abyssobacteria</taxon>
    </lineage>
</organism>
<dbReference type="SUPFAM" id="SSF53756">
    <property type="entry name" value="UDP-Glycosyltransferase/glycogen phosphorylase"/>
    <property type="match status" value="1"/>
</dbReference>
<keyword evidence="1" id="KW-1133">Transmembrane helix</keyword>
<feature type="domain" description="Glycosyl transferase family 1" evidence="2">
    <location>
        <begin position="226"/>
        <end position="383"/>
    </location>
</feature>
<keyword evidence="1" id="KW-0472">Membrane</keyword>
<dbReference type="Proteomes" id="UP000285961">
    <property type="component" value="Unassembled WGS sequence"/>
</dbReference>
<evidence type="ECO:0000256" key="1">
    <source>
        <dbReference type="SAM" id="Phobius"/>
    </source>
</evidence>
<dbReference type="GO" id="GO:0016757">
    <property type="term" value="F:glycosyltransferase activity"/>
    <property type="evidence" value="ECO:0007669"/>
    <property type="project" value="InterPro"/>
</dbReference>
<reference evidence="4 5" key="1">
    <citation type="journal article" date="2017" name="ISME J.">
        <title>Energy and carbon metabolisms in a deep terrestrial subsurface fluid microbial community.</title>
        <authorList>
            <person name="Momper L."/>
            <person name="Jungbluth S.P."/>
            <person name="Lee M.D."/>
            <person name="Amend J.P."/>
        </authorList>
    </citation>
    <scope>NUCLEOTIDE SEQUENCE [LARGE SCALE GENOMIC DNA]</scope>
    <source>
        <strain evidence="4">SURF_17</strain>
    </source>
</reference>
<dbReference type="Gene3D" id="3.40.50.2000">
    <property type="entry name" value="Glycogen Phosphorylase B"/>
    <property type="match status" value="2"/>
</dbReference>
<dbReference type="Pfam" id="PF00534">
    <property type="entry name" value="Glycos_transf_1"/>
    <property type="match status" value="1"/>
</dbReference>
<dbReference type="EMBL" id="QZKI01000093">
    <property type="protein sequence ID" value="RJP68188.1"/>
    <property type="molecule type" value="Genomic_DNA"/>
</dbReference>
<dbReference type="PANTHER" id="PTHR12526:SF630">
    <property type="entry name" value="GLYCOSYLTRANSFERASE"/>
    <property type="match status" value="1"/>
</dbReference>
<name>A0A419EV29_9BACT</name>
<protein>
    <submittedName>
        <fullName evidence="4">Colanic acid biosynthesis glycosyltransferase WcaL</fullName>
    </submittedName>
</protein>
<keyword evidence="1" id="KW-0812">Transmembrane</keyword>
<evidence type="ECO:0000259" key="2">
    <source>
        <dbReference type="Pfam" id="PF00534"/>
    </source>
</evidence>
<proteinExistence type="predicted"/>
<gene>
    <name evidence="4" type="ORF">C4532_12985</name>
</gene>
<dbReference type="InterPro" id="IPR001296">
    <property type="entry name" value="Glyco_trans_1"/>
</dbReference>
<comment type="caution">
    <text evidence="4">The sequence shown here is derived from an EMBL/GenBank/DDBJ whole genome shotgun (WGS) entry which is preliminary data.</text>
</comment>
<evidence type="ECO:0000313" key="4">
    <source>
        <dbReference type="EMBL" id="RJP68188.1"/>
    </source>
</evidence>
<keyword evidence="4" id="KW-0808">Transferase</keyword>
<sequence>MFGLYTRCSDMKIAYIVSVFPSLSETFILNEILELKRRGFDINVFSIGKPKDSVCHPEAASLMQSVHYLEEEFGIGKNLKRVFLYAYFLLVSPIGFIRALDFAVRYRSKGLRKGAFWARRFRLMGIEHIHAHFADLPTEVALPVSLLSGLPYTFTVHARDLFSGPKAMATKLRNARAVITHCAYNKRYLLENWPVIPAESIAEIHCSIEPGQFSRSREYMNTGMNMLAVGRLVEKKGLHYLIEACAKLKERGLTFTCSIVGSGPEEGALKNMVEEKGLAGSVFLLGPKSRVEIKELLEKTTVFVLPCIEAADGDRDSLPTVIKEAMAMEVPVITTMNESIGELVRDGAGVLVAPRDVDGLAEAIVSLSAMDENDLKRMGKEGRAIIERSFTIQSQSDKLIHFFEGSTMKSVSHMDISDQTM</sequence>
<feature type="transmembrane region" description="Helical" evidence="1">
    <location>
        <begin position="82"/>
        <end position="104"/>
    </location>
</feature>
<dbReference type="Pfam" id="PF13439">
    <property type="entry name" value="Glyco_transf_4"/>
    <property type="match status" value="1"/>
</dbReference>
<feature type="domain" description="Glycosyltransferase subfamily 4-like N-terminal" evidence="3">
    <location>
        <begin position="25"/>
        <end position="210"/>
    </location>
</feature>
<evidence type="ECO:0000259" key="3">
    <source>
        <dbReference type="Pfam" id="PF13439"/>
    </source>
</evidence>
<accession>A0A419EV29</accession>